<protein>
    <submittedName>
        <fullName evidence="4">Invasion protein IalB, involved in pathogenesis</fullName>
    </submittedName>
</protein>
<gene>
    <name evidence="2" type="ORF">BECKFM1743A_GA0114220_100333</name>
    <name evidence="4" type="ORF">BECKFM1743B_GA0114221_104703</name>
    <name evidence="3" type="ORF">BECKFM1743C_GA0114222_104512</name>
</gene>
<dbReference type="EMBL" id="CAADFL010000470">
    <property type="protein sequence ID" value="VFK17274.1"/>
    <property type="molecule type" value="Genomic_DNA"/>
</dbReference>
<keyword evidence="1" id="KW-0812">Transmembrane</keyword>
<evidence type="ECO:0000313" key="2">
    <source>
        <dbReference type="EMBL" id="VFJ46156.1"/>
    </source>
</evidence>
<dbReference type="InterPro" id="IPR038696">
    <property type="entry name" value="IalB_sf"/>
</dbReference>
<sequence>MKQTMYRARHGKYILEKHVSKKRNSRNFAPKWQGTEGIAKWGRIRTRGIRIAATLVAMLLFIGAGNLFAEERKFTSSTHGDWELLCPKEKDTTTKQPCRLVQQIVNEETKTPILIIAFGYGGNPTSLHAILRLPIGIALPPGISVQIDKNPDSRWQFNHCEPSSCLVMTKISPELRKRLQAGNKANISFHAIGGQKVTVPASLRGITAGLKALER</sequence>
<dbReference type="InterPro" id="IPR010642">
    <property type="entry name" value="Invasion_prot_B"/>
</dbReference>
<keyword evidence="1" id="KW-0472">Membrane</keyword>
<dbReference type="Pfam" id="PF06776">
    <property type="entry name" value="IalB"/>
    <property type="match status" value="1"/>
</dbReference>
<evidence type="ECO:0000256" key="1">
    <source>
        <dbReference type="SAM" id="Phobius"/>
    </source>
</evidence>
<dbReference type="AlphaFoldDB" id="A0A450WJR6"/>
<feature type="transmembrane region" description="Helical" evidence="1">
    <location>
        <begin position="49"/>
        <end position="69"/>
    </location>
</feature>
<evidence type="ECO:0000313" key="3">
    <source>
        <dbReference type="EMBL" id="VFJ67289.1"/>
    </source>
</evidence>
<dbReference type="Gene3D" id="2.60.40.1880">
    <property type="entry name" value="Invasion associated locus B (IalB) protein"/>
    <property type="match status" value="1"/>
</dbReference>
<evidence type="ECO:0000313" key="4">
    <source>
        <dbReference type="EMBL" id="VFK17274.1"/>
    </source>
</evidence>
<dbReference type="EMBL" id="CAADFA010000451">
    <property type="protein sequence ID" value="VFJ67289.1"/>
    <property type="molecule type" value="Genomic_DNA"/>
</dbReference>
<keyword evidence="1" id="KW-1133">Transmembrane helix</keyword>
<name>A0A450WJR6_9GAMM</name>
<dbReference type="EMBL" id="CAADEZ010000033">
    <property type="protein sequence ID" value="VFJ46156.1"/>
    <property type="molecule type" value="Genomic_DNA"/>
</dbReference>
<organism evidence="4">
    <name type="scientific">Candidatus Kentrum sp. FM</name>
    <dbReference type="NCBI Taxonomy" id="2126340"/>
    <lineage>
        <taxon>Bacteria</taxon>
        <taxon>Pseudomonadati</taxon>
        <taxon>Pseudomonadota</taxon>
        <taxon>Gammaproteobacteria</taxon>
        <taxon>Candidatus Kentrum</taxon>
    </lineage>
</organism>
<accession>A0A450WJR6</accession>
<reference evidence="4" key="1">
    <citation type="submission" date="2019-02" db="EMBL/GenBank/DDBJ databases">
        <authorList>
            <person name="Gruber-Vodicka R. H."/>
            <person name="Seah K. B. B."/>
        </authorList>
    </citation>
    <scope>NUCLEOTIDE SEQUENCE</scope>
    <source>
        <strain evidence="2">BECK_BZ163</strain>
        <strain evidence="4">BECK_BZ164</strain>
        <strain evidence="3">BECK_BZ165</strain>
    </source>
</reference>
<proteinExistence type="predicted"/>